<dbReference type="Pfam" id="PF00392">
    <property type="entry name" value="GntR"/>
    <property type="match status" value="1"/>
</dbReference>
<evidence type="ECO:0000259" key="6">
    <source>
        <dbReference type="PROSITE" id="PS50949"/>
    </source>
</evidence>
<dbReference type="InterPro" id="IPR051446">
    <property type="entry name" value="HTH_trans_reg/aminotransferase"/>
</dbReference>
<dbReference type="PANTHER" id="PTHR46577:SF2">
    <property type="entry name" value="TRANSCRIPTIONAL REGULATORY PROTEIN"/>
    <property type="match status" value="1"/>
</dbReference>
<organism evidence="7 8">
    <name type="scientific">Novosphingobium umbonatum</name>
    <dbReference type="NCBI Taxonomy" id="1908524"/>
    <lineage>
        <taxon>Bacteria</taxon>
        <taxon>Pseudomonadati</taxon>
        <taxon>Pseudomonadota</taxon>
        <taxon>Alphaproteobacteria</taxon>
        <taxon>Sphingomonadales</taxon>
        <taxon>Sphingomonadaceae</taxon>
        <taxon>Novosphingobium</taxon>
    </lineage>
</organism>
<protein>
    <submittedName>
        <fullName evidence="7">PLP-dependent aminotransferase family protein</fullName>
    </submittedName>
</protein>
<dbReference type="InterPro" id="IPR036390">
    <property type="entry name" value="WH_DNA-bd_sf"/>
</dbReference>
<dbReference type="InterPro" id="IPR015421">
    <property type="entry name" value="PyrdxlP-dep_Trfase_major"/>
</dbReference>
<accession>A0A437N7L0</accession>
<dbReference type="PROSITE" id="PS50949">
    <property type="entry name" value="HTH_GNTR"/>
    <property type="match status" value="1"/>
</dbReference>
<dbReference type="InterPro" id="IPR015422">
    <property type="entry name" value="PyrdxlP-dep_Trfase_small"/>
</dbReference>
<keyword evidence="7" id="KW-0808">Transferase</keyword>
<dbReference type="OrthoDB" id="9808770at2"/>
<dbReference type="InterPro" id="IPR015424">
    <property type="entry name" value="PyrdxlP-dep_Trfase"/>
</dbReference>
<dbReference type="SUPFAM" id="SSF46785">
    <property type="entry name" value="Winged helix' DNA-binding domain"/>
    <property type="match status" value="1"/>
</dbReference>
<keyword evidence="4" id="KW-0238">DNA-binding</keyword>
<evidence type="ECO:0000256" key="3">
    <source>
        <dbReference type="ARBA" id="ARBA00023015"/>
    </source>
</evidence>
<keyword evidence="8" id="KW-1185">Reference proteome</keyword>
<gene>
    <name evidence="7" type="ORF">EOE18_07795</name>
</gene>
<reference evidence="7 8" key="1">
    <citation type="submission" date="2019-01" db="EMBL/GenBank/DDBJ databases">
        <authorList>
            <person name="Chen W.-M."/>
        </authorList>
    </citation>
    <scope>NUCLEOTIDE SEQUENCE [LARGE SCALE GENOMIC DNA]</scope>
    <source>
        <strain evidence="7 8">FSY-9</strain>
    </source>
</reference>
<dbReference type="Gene3D" id="1.10.10.10">
    <property type="entry name" value="Winged helix-like DNA-binding domain superfamily/Winged helix DNA-binding domain"/>
    <property type="match status" value="1"/>
</dbReference>
<evidence type="ECO:0000256" key="4">
    <source>
        <dbReference type="ARBA" id="ARBA00023125"/>
    </source>
</evidence>
<dbReference type="GO" id="GO:0030170">
    <property type="term" value="F:pyridoxal phosphate binding"/>
    <property type="evidence" value="ECO:0007669"/>
    <property type="project" value="InterPro"/>
</dbReference>
<dbReference type="InterPro" id="IPR000524">
    <property type="entry name" value="Tscrpt_reg_HTH_GntR"/>
</dbReference>
<keyword evidence="3" id="KW-0805">Transcription regulation</keyword>
<dbReference type="RefSeq" id="WP_127707925.1">
    <property type="nucleotide sequence ID" value="NZ_SACO01000004.1"/>
</dbReference>
<dbReference type="Proteomes" id="UP000282837">
    <property type="component" value="Unassembled WGS sequence"/>
</dbReference>
<evidence type="ECO:0000256" key="1">
    <source>
        <dbReference type="ARBA" id="ARBA00005384"/>
    </source>
</evidence>
<dbReference type="GO" id="GO:0003677">
    <property type="term" value="F:DNA binding"/>
    <property type="evidence" value="ECO:0007669"/>
    <property type="project" value="UniProtKB-KW"/>
</dbReference>
<dbReference type="InterPro" id="IPR036388">
    <property type="entry name" value="WH-like_DNA-bd_sf"/>
</dbReference>
<dbReference type="PANTHER" id="PTHR46577">
    <property type="entry name" value="HTH-TYPE TRANSCRIPTIONAL REGULATORY PROTEIN GABR"/>
    <property type="match status" value="1"/>
</dbReference>
<evidence type="ECO:0000256" key="5">
    <source>
        <dbReference type="ARBA" id="ARBA00023163"/>
    </source>
</evidence>
<dbReference type="SUPFAM" id="SSF53383">
    <property type="entry name" value="PLP-dependent transferases"/>
    <property type="match status" value="1"/>
</dbReference>
<evidence type="ECO:0000313" key="7">
    <source>
        <dbReference type="EMBL" id="RVU05867.1"/>
    </source>
</evidence>
<dbReference type="Pfam" id="PF00155">
    <property type="entry name" value="Aminotran_1_2"/>
    <property type="match status" value="1"/>
</dbReference>
<dbReference type="InterPro" id="IPR004839">
    <property type="entry name" value="Aminotransferase_I/II_large"/>
</dbReference>
<sequence length="475" mass="52329">MLDTIFRTQADQAGEAKPRTRTEQVMELIRQRIERRMLVPGARLPSVRAMAETSGFSKSTIVEAYDRLAAEGVIRAKAGAGFFVSAPLAPLALCEVEAPEAREIDPVWLLRQFHDEREGLINAGSGTLPQDWLAQESMGKALRGAARQVPLRGQSDLLGYEPMRMLISRRMAEQGVEASPDQILLTDSGTQALDLVCRFLLQPGDTVLLDDPCFFNFTALLRAHRARVVTVPMTPQGPDLVAFAEVVKREKPRLYITNSAMHNPTGATLSASHVHRVLKIAAEADMVIVEDDIFADFEMECSPRYASFDGLERVIRIGSFSKTASTAIRCGHIALRPDWVTPLADLRVVTAYMGNPLGAQLLVTMLTDGTYRHHMETLRRRLARARAKVGARLIGLGLRIWCEPQAGMSLWAQLPDGMDAAALAREAAREQVVLAPGVVFSPSGGWQDYLRINTVHGDDERFFAFLAKACAARKS</sequence>
<dbReference type="CDD" id="cd00609">
    <property type="entry name" value="AAT_like"/>
    <property type="match status" value="1"/>
</dbReference>
<dbReference type="CDD" id="cd07377">
    <property type="entry name" value="WHTH_GntR"/>
    <property type="match status" value="1"/>
</dbReference>
<feature type="domain" description="HTH gntR-type" evidence="6">
    <location>
        <begin position="19"/>
        <end position="87"/>
    </location>
</feature>
<dbReference type="SMART" id="SM00345">
    <property type="entry name" value="HTH_GNTR"/>
    <property type="match status" value="1"/>
</dbReference>
<keyword evidence="7" id="KW-0032">Aminotransferase</keyword>
<evidence type="ECO:0000313" key="8">
    <source>
        <dbReference type="Proteomes" id="UP000282837"/>
    </source>
</evidence>
<dbReference type="GO" id="GO:0003700">
    <property type="term" value="F:DNA-binding transcription factor activity"/>
    <property type="evidence" value="ECO:0007669"/>
    <property type="project" value="InterPro"/>
</dbReference>
<name>A0A437N7L0_9SPHN</name>
<evidence type="ECO:0000256" key="2">
    <source>
        <dbReference type="ARBA" id="ARBA00022898"/>
    </source>
</evidence>
<keyword evidence="2" id="KW-0663">Pyridoxal phosphate</keyword>
<dbReference type="Gene3D" id="3.90.1150.10">
    <property type="entry name" value="Aspartate Aminotransferase, domain 1"/>
    <property type="match status" value="1"/>
</dbReference>
<dbReference type="GO" id="GO:0008483">
    <property type="term" value="F:transaminase activity"/>
    <property type="evidence" value="ECO:0007669"/>
    <property type="project" value="UniProtKB-KW"/>
</dbReference>
<keyword evidence="5" id="KW-0804">Transcription</keyword>
<dbReference type="AlphaFoldDB" id="A0A437N7L0"/>
<dbReference type="Gene3D" id="3.40.640.10">
    <property type="entry name" value="Type I PLP-dependent aspartate aminotransferase-like (Major domain)"/>
    <property type="match status" value="1"/>
</dbReference>
<dbReference type="EMBL" id="SACO01000004">
    <property type="protein sequence ID" value="RVU05867.1"/>
    <property type="molecule type" value="Genomic_DNA"/>
</dbReference>
<proteinExistence type="inferred from homology"/>
<comment type="caution">
    <text evidence="7">The sequence shown here is derived from an EMBL/GenBank/DDBJ whole genome shotgun (WGS) entry which is preliminary data.</text>
</comment>
<comment type="similarity">
    <text evidence="1">In the C-terminal section; belongs to the class-I pyridoxal-phosphate-dependent aminotransferase family.</text>
</comment>